<protein>
    <submittedName>
        <fullName evidence="2">Glycosyltransferase family 92 protein</fullName>
    </submittedName>
</protein>
<dbReference type="Proteomes" id="UP000095286">
    <property type="component" value="Unplaced"/>
</dbReference>
<name>A0AC35THT7_9BILA</name>
<accession>A0AC35THT7</accession>
<evidence type="ECO:0000313" key="1">
    <source>
        <dbReference type="Proteomes" id="UP000095286"/>
    </source>
</evidence>
<proteinExistence type="predicted"/>
<dbReference type="WBParaSite" id="RSKR_0000073850.1">
    <property type="protein sequence ID" value="RSKR_0000073850.1"/>
    <property type="gene ID" value="RSKR_0000073850"/>
</dbReference>
<sequence length="390" mass="46419">MSNSLNSAFITFSHSIYLVGEKNATFKIECATKECPSPHSPEFKIWSFIGTLKHLKIKNSKRSEDISIYSSRSNRTLRLPVMNVIKPTKFKKYKYTLGVCIQPMYNYYNYLELIQFFETWIRNGASIFYFYKNSISRDVQTVLKHYSKITKVHIIEWSSLPKFNKYDPNRHAKRFLVNTAMIDCLYKARYVVKYISQTDLDEVVAINYKKHQTLIKFLDKLSKHSNNSISTFCFLSRNAKIYKHWTSIRDMKKIKFNNFKVAKLSVPFKPTVYSKLIFRPDLIFNFYAHGHLKTETGRITQKYFHGYNVELEDGAIHHFRAVFKLPEPTMSKTKYYNFHIKHLNSQLIKLYPRIKAVTDKFSTCIYMYFLLRKFLDILVWSIDKEELFFK</sequence>
<reference evidence="2" key="1">
    <citation type="submission" date="2016-11" db="UniProtKB">
        <authorList>
            <consortium name="WormBaseParasite"/>
        </authorList>
    </citation>
    <scope>IDENTIFICATION</scope>
    <source>
        <strain evidence="2">KR3021</strain>
    </source>
</reference>
<organism evidence="1 2">
    <name type="scientific">Rhabditophanes sp. KR3021</name>
    <dbReference type="NCBI Taxonomy" id="114890"/>
    <lineage>
        <taxon>Eukaryota</taxon>
        <taxon>Metazoa</taxon>
        <taxon>Ecdysozoa</taxon>
        <taxon>Nematoda</taxon>
        <taxon>Chromadorea</taxon>
        <taxon>Rhabditida</taxon>
        <taxon>Tylenchina</taxon>
        <taxon>Panagrolaimomorpha</taxon>
        <taxon>Strongyloidoidea</taxon>
        <taxon>Alloionematidae</taxon>
        <taxon>Rhabditophanes</taxon>
    </lineage>
</organism>
<evidence type="ECO:0000313" key="2">
    <source>
        <dbReference type="WBParaSite" id="RSKR_0000073850.1"/>
    </source>
</evidence>